<dbReference type="Gene3D" id="3.90.280.10">
    <property type="entry name" value="PEBP-like"/>
    <property type="match status" value="1"/>
</dbReference>
<dbReference type="EMBL" id="BDRX01000023">
    <property type="protein sequence ID" value="GBF91258.1"/>
    <property type="molecule type" value="Genomic_DNA"/>
</dbReference>
<evidence type="ECO:0000313" key="3">
    <source>
        <dbReference type="Proteomes" id="UP000247498"/>
    </source>
</evidence>
<dbReference type="OrthoDB" id="539216at2759"/>
<dbReference type="PANTHER" id="PTHR11362">
    <property type="entry name" value="PHOSPHATIDYLETHANOLAMINE-BINDING PROTEIN"/>
    <property type="match status" value="1"/>
</dbReference>
<name>A0A2V0NUB8_9CHLO</name>
<organism evidence="2 3">
    <name type="scientific">Raphidocelis subcapitata</name>
    <dbReference type="NCBI Taxonomy" id="307507"/>
    <lineage>
        <taxon>Eukaryota</taxon>
        <taxon>Viridiplantae</taxon>
        <taxon>Chlorophyta</taxon>
        <taxon>core chlorophytes</taxon>
        <taxon>Chlorophyceae</taxon>
        <taxon>CS clade</taxon>
        <taxon>Sphaeropleales</taxon>
        <taxon>Selenastraceae</taxon>
        <taxon>Raphidocelis</taxon>
    </lineage>
</organism>
<proteinExistence type="predicted"/>
<dbReference type="Proteomes" id="UP000247498">
    <property type="component" value="Unassembled WGS sequence"/>
</dbReference>
<dbReference type="PANTHER" id="PTHR11362:SF82">
    <property type="entry name" value="PHOSPHATIDYLETHANOLAMINE-BINDING PROTEIN 4"/>
    <property type="match status" value="1"/>
</dbReference>
<sequence>MARKPEEALRADAPSAIRRGGPGGGPAPGDQWGDRSGSPPARRAGPAGLAPRVVCRVTNSRKRCSAPGAAGLGDPTDYPDLISDHTVVFAASKLVPQVAEQVGDAVVLEVTVGGRPVTNGTLVPAEDLMTEPRLSGSRPSDIYCLVMVDPDFPSPSVPKYKDTLLWMLTNIKGDALDDADCPVEYMCNEPGSGTHRYALLCYRQPGFQQIEPPAKRTKEWANSHGWGDPVGGLFFKAQHGK</sequence>
<dbReference type="InterPro" id="IPR036610">
    <property type="entry name" value="PEBP-like_sf"/>
</dbReference>
<feature type="compositionally biased region" description="Low complexity" evidence="1">
    <location>
        <begin position="35"/>
        <end position="49"/>
    </location>
</feature>
<comment type="caution">
    <text evidence="2">The sequence shown here is derived from an EMBL/GenBank/DDBJ whole genome shotgun (WGS) entry which is preliminary data.</text>
</comment>
<reference evidence="2 3" key="1">
    <citation type="journal article" date="2018" name="Sci. Rep.">
        <title>Raphidocelis subcapitata (=Pseudokirchneriella subcapitata) provides an insight into genome evolution and environmental adaptations in the Sphaeropleales.</title>
        <authorList>
            <person name="Suzuki S."/>
            <person name="Yamaguchi H."/>
            <person name="Nakajima N."/>
            <person name="Kawachi M."/>
        </authorList>
    </citation>
    <scope>NUCLEOTIDE SEQUENCE [LARGE SCALE GENOMIC DNA]</scope>
    <source>
        <strain evidence="2 3">NIES-35</strain>
    </source>
</reference>
<accession>A0A2V0NUB8</accession>
<evidence type="ECO:0000256" key="1">
    <source>
        <dbReference type="SAM" id="MobiDB-lite"/>
    </source>
</evidence>
<dbReference type="InParanoid" id="A0A2V0NUB8"/>
<feature type="region of interest" description="Disordered" evidence="1">
    <location>
        <begin position="1"/>
        <end position="49"/>
    </location>
</feature>
<protein>
    <recommendedName>
        <fullName evidence="4">Phosphatidylethanolamine-binding protein</fullName>
    </recommendedName>
</protein>
<dbReference type="FunCoup" id="A0A2V0NUB8">
    <property type="interactions" value="415"/>
</dbReference>
<dbReference type="STRING" id="307507.A0A2V0NUB8"/>
<evidence type="ECO:0000313" key="2">
    <source>
        <dbReference type="EMBL" id="GBF91258.1"/>
    </source>
</evidence>
<gene>
    <name evidence="2" type="ORF">Rsub_03578</name>
</gene>
<dbReference type="AlphaFoldDB" id="A0A2V0NUB8"/>
<dbReference type="InterPro" id="IPR035810">
    <property type="entry name" value="PEBP_euk"/>
</dbReference>
<dbReference type="CDD" id="cd00866">
    <property type="entry name" value="PEBP_euk"/>
    <property type="match status" value="1"/>
</dbReference>
<dbReference type="SUPFAM" id="SSF49777">
    <property type="entry name" value="PEBP-like"/>
    <property type="match status" value="1"/>
</dbReference>
<evidence type="ECO:0008006" key="4">
    <source>
        <dbReference type="Google" id="ProtNLM"/>
    </source>
</evidence>
<keyword evidence="3" id="KW-1185">Reference proteome</keyword>
<feature type="compositionally biased region" description="Basic and acidic residues" evidence="1">
    <location>
        <begin position="1"/>
        <end position="10"/>
    </location>
</feature>